<organism evidence="6 7">
    <name type="scientific">Caproicibacter fermentans</name>
    <dbReference type="NCBI Taxonomy" id="2576756"/>
    <lineage>
        <taxon>Bacteria</taxon>
        <taxon>Bacillati</taxon>
        <taxon>Bacillota</taxon>
        <taxon>Clostridia</taxon>
        <taxon>Eubacteriales</taxon>
        <taxon>Acutalibacteraceae</taxon>
        <taxon>Caproicibacter</taxon>
    </lineage>
</organism>
<gene>
    <name evidence="6" type="primary">eriC</name>
    <name evidence="6" type="ORF">CAFE_29940</name>
</gene>
<sequence>MSLREYVKRISAKAADSVSGKIAGHREWKQQLCDFAVCQCGSPRDMISNIRAFLKWGLLSILIGAIAGSAGTLFYFCIRTVTALRIDHGWLLWLLPLGGLLIVFLYRAGKITEPKGTDLVIEAVRSPEPVPTVMAPLIFVATTVTHLFGGSAGREGAALQLGGSLGYRIGRLFRLDEKDLHVVTMCGMAACFSALFGTPLTSTLLVMEVITVGVMYYSALVPCTVASIVAAGIAQSFHAAPTQFHVSGTPSIGIVPLMQVTLLGILCAVVSVLYCFVMHGTGLLYKRWIRNQYVRVLVGGVLVILLSFVFGRDYLGMGGNVIAAAFQRSSRPEAFLLKLLFTAATLGAGFRGGEIVPAFFVGATFGSFTGSLIGLTPSFGASIGFMAVFCGVTNCPLTAFVLSVEVFGEQGILYYLLAAGISYMLSGYSSLYSQQKILYAKDKSLYIGGE</sequence>
<dbReference type="RefSeq" id="WP_083210138.1">
    <property type="nucleotide sequence ID" value="NZ_VWXL01000084.1"/>
</dbReference>
<reference evidence="6 7" key="1">
    <citation type="submission" date="2019-09" db="EMBL/GenBank/DDBJ databases">
        <title>Genome sequence of Clostridium sp. EA1.</title>
        <authorList>
            <person name="Poehlein A."/>
            <person name="Bengelsdorf F.R."/>
            <person name="Daniel R."/>
        </authorList>
    </citation>
    <scope>NUCLEOTIDE SEQUENCE [LARGE SCALE GENOMIC DNA]</scope>
    <source>
        <strain evidence="6 7">EA1</strain>
    </source>
</reference>
<dbReference type="PANTHER" id="PTHR43427:SF12">
    <property type="entry name" value="CHLORIDE TRANSPORTER"/>
    <property type="match status" value="1"/>
</dbReference>
<dbReference type="Proteomes" id="UP000469440">
    <property type="component" value="Unassembled WGS sequence"/>
</dbReference>
<protein>
    <submittedName>
        <fullName evidence="6">Chloride/fluoride channel protein</fullName>
    </submittedName>
</protein>
<dbReference type="SUPFAM" id="SSF81340">
    <property type="entry name" value="Clc chloride channel"/>
    <property type="match status" value="1"/>
</dbReference>
<name>A0A6N8I2N7_9FIRM</name>
<evidence type="ECO:0000313" key="6">
    <source>
        <dbReference type="EMBL" id="MVB12262.1"/>
    </source>
</evidence>
<feature type="transmembrane region" description="Helical" evidence="5">
    <location>
        <begin position="214"/>
        <end position="237"/>
    </location>
</feature>
<evidence type="ECO:0000256" key="5">
    <source>
        <dbReference type="SAM" id="Phobius"/>
    </source>
</evidence>
<dbReference type="Gene3D" id="1.10.3080.10">
    <property type="entry name" value="Clc chloride channel"/>
    <property type="match status" value="1"/>
</dbReference>
<feature type="transmembrane region" description="Helical" evidence="5">
    <location>
        <begin position="355"/>
        <end position="376"/>
    </location>
</feature>
<evidence type="ECO:0000313" key="7">
    <source>
        <dbReference type="Proteomes" id="UP000469440"/>
    </source>
</evidence>
<dbReference type="InterPro" id="IPR014743">
    <property type="entry name" value="Cl-channel_core"/>
</dbReference>
<feature type="transmembrane region" description="Helical" evidence="5">
    <location>
        <begin position="293"/>
        <end position="311"/>
    </location>
</feature>
<keyword evidence="7" id="KW-1185">Reference proteome</keyword>
<keyword evidence="4 5" id="KW-0472">Membrane</keyword>
<evidence type="ECO:0000256" key="2">
    <source>
        <dbReference type="ARBA" id="ARBA00022692"/>
    </source>
</evidence>
<dbReference type="PANTHER" id="PTHR43427">
    <property type="entry name" value="CHLORIDE CHANNEL PROTEIN CLC-E"/>
    <property type="match status" value="1"/>
</dbReference>
<evidence type="ECO:0000256" key="1">
    <source>
        <dbReference type="ARBA" id="ARBA00004141"/>
    </source>
</evidence>
<dbReference type="Pfam" id="PF00654">
    <property type="entry name" value="Voltage_CLC"/>
    <property type="match status" value="1"/>
</dbReference>
<evidence type="ECO:0000256" key="4">
    <source>
        <dbReference type="ARBA" id="ARBA00023136"/>
    </source>
</evidence>
<dbReference type="AlphaFoldDB" id="A0A6N8I2N7"/>
<feature type="transmembrane region" description="Helical" evidence="5">
    <location>
        <begin position="412"/>
        <end position="431"/>
    </location>
</feature>
<feature type="transmembrane region" description="Helical" evidence="5">
    <location>
        <begin position="182"/>
        <end position="207"/>
    </location>
</feature>
<accession>A0A6N8I2N7</accession>
<dbReference type="EMBL" id="VWXL01000084">
    <property type="protein sequence ID" value="MVB12262.1"/>
    <property type="molecule type" value="Genomic_DNA"/>
</dbReference>
<dbReference type="GO" id="GO:0015108">
    <property type="term" value="F:chloride transmembrane transporter activity"/>
    <property type="evidence" value="ECO:0007669"/>
    <property type="project" value="InterPro"/>
</dbReference>
<dbReference type="InterPro" id="IPR001807">
    <property type="entry name" value="ClC"/>
</dbReference>
<feature type="transmembrane region" description="Helical" evidence="5">
    <location>
        <begin position="56"/>
        <end position="78"/>
    </location>
</feature>
<dbReference type="GO" id="GO:0016020">
    <property type="term" value="C:membrane"/>
    <property type="evidence" value="ECO:0007669"/>
    <property type="project" value="UniProtKB-SubCell"/>
</dbReference>
<dbReference type="InterPro" id="IPR050368">
    <property type="entry name" value="ClC-type_chloride_channel"/>
</dbReference>
<feature type="transmembrane region" description="Helical" evidence="5">
    <location>
        <begin position="90"/>
        <end position="109"/>
    </location>
</feature>
<proteinExistence type="predicted"/>
<feature type="transmembrane region" description="Helical" evidence="5">
    <location>
        <begin position="383"/>
        <end position="406"/>
    </location>
</feature>
<feature type="transmembrane region" description="Helical" evidence="5">
    <location>
        <begin position="257"/>
        <end position="281"/>
    </location>
</feature>
<comment type="caution">
    <text evidence="6">The sequence shown here is derived from an EMBL/GenBank/DDBJ whole genome shotgun (WGS) entry which is preliminary data.</text>
</comment>
<keyword evidence="3 5" id="KW-1133">Transmembrane helix</keyword>
<evidence type="ECO:0000256" key="3">
    <source>
        <dbReference type="ARBA" id="ARBA00022989"/>
    </source>
</evidence>
<keyword evidence="2 5" id="KW-0812">Transmembrane</keyword>
<comment type="subcellular location">
    <subcellularLocation>
        <location evidence="1">Membrane</location>
        <topology evidence="1">Multi-pass membrane protein</topology>
    </subcellularLocation>
</comment>